<feature type="repeat" description="TPR" evidence="10">
    <location>
        <begin position="220"/>
        <end position="253"/>
    </location>
</feature>
<keyword evidence="4" id="KW-1000">Mitochondrion outer membrane</keyword>
<evidence type="ECO:0000256" key="2">
    <source>
        <dbReference type="ARBA" id="ARBA00022692"/>
    </source>
</evidence>
<name>A0A2H9TM95_9FUNG</name>
<keyword evidence="11" id="KW-0675">Receptor</keyword>
<feature type="repeat" description="TPR" evidence="10">
    <location>
        <begin position="254"/>
        <end position="287"/>
    </location>
</feature>
<dbReference type="Proteomes" id="UP000240830">
    <property type="component" value="Unassembled WGS sequence"/>
</dbReference>
<dbReference type="GO" id="GO:0030943">
    <property type="term" value="F:mitochondrion targeting sequence binding"/>
    <property type="evidence" value="ECO:0007669"/>
    <property type="project" value="TreeGrafter"/>
</dbReference>
<keyword evidence="6" id="KW-1133">Transmembrane helix</keyword>
<evidence type="ECO:0000256" key="1">
    <source>
        <dbReference type="ARBA" id="ARBA00004572"/>
    </source>
</evidence>
<evidence type="ECO:0000256" key="9">
    <source>
        <dbReference type="ARBA" id="ARBA00038030"/>
    </source>
</evidence>
<comment type="similarity">
    <text evidence="9">Belongs to the Tom70 family.</text>
</comment>
<proteinExistence type="inferred from homology"/>
<feature type="repeat" description="TPR" evidence="10">
    <location>
        <begin position="186"/>
        <end position="219"/>
    </location>
</feature>
<dbReference type="AlphaFoldDB" id="A0A2H9TM95"/>
<evidence type="ECO:0000313" key="11">
    <source>
        <dbReference type="EMBL" id="PJF18839.1"/>
    </source>
</evidence>
<dbReference type="EMBL" id="MTSL01000101">
    <property type="protein sequence ID" value="PJF18839.1"/>
    <property type="molecule type" value="Genomic_DNA"/>
</dbReference>
<dbReference type="OrthoDB" id="2942533at2759"/>
<dbReference type="InterPro" id="IPR019734">
    <property type="entry name" value="TPR_rpt"/>
</dbReference>
<dbReference type="GO" id="GO:0008320">
    <property type="term" value="F:protein transmembrane transporter activity"/>
    <property type="evidence" value="ECO:0007669"/>
    <property type="project" value="TreeGrafter"/>
</dbReference>
<keyword evidence="5 10" id="KW-0802">TPR repeat</keyword>
<feature type="non-terminal residue" evidence="11">
    <location>
        <position position="1"/>
    </location>
</feature>
<dbReference type="Pfam" id="PF13181">
    <property type="entry name" value="TPR_8"/>
    <property type="match status" value="1"/>
</dbReference>
<dbReference type="Gene3D" id="1.25.40.10">
    <property type="entry name" value="Tetratricopeptide repeat domain"/>
    <property type="match status" value="2"/>
</dbReference>
<dbReference type="GO" id="GO:0005741">
    <property type="term" value="C:mitochondrial outer membrane"/>
    <property type="evidence" value="ECO:0007669"/>
    <property type="project" value="UniProtKB-SubCell"/>
</dbReference>
<keyword evidence="8" id="KW-0472">Membrane</keyword>
<organism evidence="11 12">
    <name type="scientific">Paramicrosporidium saccamoebae</name>
    <dbReference type="NCBI Taxonomy" id="1246581"/>
    <lineage>
        <taxon>Eukaryota</taxon>
        <taxon>Fungi</taxon>
        <taxon>Fungi incertae sedis</taxon>
        <taxon>Cryptomycota</taxon>
        <taxon>Cryptomycota incertae sedis</taxon>
        <taxon>Paramicrosporidium</taxon>
    </lineage>
</organism>
<keyword evidence="7" id="KW-0496">Mitochondrion</keyword>
<dbReference type="PANTHER" id="PTHR46208:SF1">
    <property type="entry name" value="MITOCHONDRIAL IMPORT RECEPTOR SUBUNIT TOM70"/>
    <property type="match status" value="1"/>
</dbReference>
<comment type="caution">
    <text evidence="11">The sequence shown here is derived from an EMBL/GenBank/DDBJ whole genome shotgun (WGS) entry which is preliminary data.</text>
</comment>
<keyword evidence="12" id="KW-1185">Reference proteome</keyword>
<gene>
    <name evidence="11" type="ORF">PSACC_01348</name>
</gene>
<dbReference type="SMART" id="SM00028">
    <property type="entry name" value="TPR"/>
    <property type="match status" value="8"/>
</dbReference>
<feature type="repeat" description="TPR" evidence="10">
    <location>
        <begin position="288"/>
        <end position="321"/>
    </location>
</feature>
<dbReference type="InterPro" id="IPR013105">
    <property type="entry name" value="TPR_2"/>
</dbReference>
<accession>A0A2H9TM95</accession>
<keyword evidence="3" id="KW-0677">Repeat</keyword>
<evidence type="ECO:0000256" key="4">
    <source>
        <dbReference type="ARBA" id="ARBA00022787"/>
    </source>
</evidence>
<evidence type="ECO:0000256" key="7">
    <source>
        <dbReference type="ARBA" id="ARBA00023128"/>
    </source>
</evidence>
<protein>
    <submittedName>
        <fullName evidence="11">Subunit Tom70 of mitochondrial import receptor</fullName>
    </submittedName>
</protein>
<evidence type="ECO:0000256" key="8">
    <source>
        <dbReference type="ARBA" id="ARBA00023136"/>
    </source>
</evidence>
<evidence type="ECO:0000256" key="5">
    <source>
        <dbReference type="ARBA" id="ARBA00022803"/>
    </source>
</evidence>
<dbReference type="InterPro" id="IPR011990">
    <property type="entry name" value="TPR-like_helical_dom_sf"/>
</dbReference>
<feature type="repeat" description="TPR" evidence="10">
    <location>
        <begin position="6"/>
        <end position="39"/>
    </location>
</feature>
<dbReference type="PANTHER" id="PTHR46208">
    <property type="entry name" value="MITOCHONDRIAL IMPORT RECEPTOR SUBUNIT TOM70"/>
    <property type="match status" value="1"/>
</dbReference>
<sequence>AAVSRAAAYRTRGNKYFNAGRFNEAIDCYSDAILNYPAGHSDLSLAYANRAACHLSTKNYSTALEDCNSGIAIDRRSRVLENLGRLEEALVDALAAAAVDSFKTKSFFDHVEDLLKKFSEARKPSLSSAWMITHFLSTFPREWNKVQKYESGELKDFFCKVLSQNYGDAYAEIVSLAKKNPESQSSDLYNWLGTMHFLAGDFENAQQALTKAIDLNESSVSARVKLALVSMELGQYAEMTMQLEKAIKIDPSDASCFYHRGEIFALSNNLESAVSEFARAIQLEPEFIPAYVHQARAYMTMNMSSSARDFIQKALKLFPENPELLHVMGECWAIEGQYNRSLELFSKVELMAPDFPQVLLNKALIMSSIENNVDMLGQKLKEIVAQFPYFDAAHVQLAGFYIEKKETSLALKHYDIAAEHARSYQELVTIYSMRAISSSQAMVVERFPDLAASIQDLLRYSPVGTS</sequence>
<dbReference type="SUPFAM" id="SSF48452">
    <property type="entry name" value="TPR-like"/>
    <property type="match status" value="1"/>
</dbReference>
<evidence type="ECO:0000313" key="12">
    <source>
        <dbReference type="Proteomes" id="UP000240830"/>
    </source>
</evidence>
<dbReference type="Pfam" id="PF07719">
    <property type="entry name" value="TPR_2"/>
    <property type="match status" value="1"/>
</dbReference>
<dbReference type="PROSITE" id="PS50005">
    <property type="entry name" value="TPR"/>
    <property type="match status" value="5"/>
</dbReference>
<dbReference type="Pfam" id="PF12895">
    <property type="entry name" value="ANAPC3"/>
    <property type="match status" value="1"/>
</dbReference>
<keyword evidence="2" id="KW-0812">Transmembrane</keyword>
<dbReference type="STRING" id="1246581.A0A2H9TM95"/>
<reference evidence="11 12" key="1">
    <citation type="submission" date="2016-10" db="EMBL/GenBank/DDBJ databases">
        <title>The genome of Paramicrosporidium saccamoebae is the missing link in understanding Cryptomycota and Microsporidia evolution.</title>
        <authorList>
            <person name="Quandt C.A."/>
            <person name="Beaudet D."/>
            <person name="Corsaro D."/>
            <person name="Michel R."/>
            <person name="Corradi N."/>
            <person name="James T."/>
        </authorList>
    </citation>
    <scope>NUCLEOTIDE SEQUENCE [LARGE SCALE GENOMIC DNA]</scope>
    <source>
        <strain evidence="11 12">KSL3</strain>
    </source>
</reference>
<evidence type="ECO:0000256" key="10">
    <source>
        <dbReference type="PROSITE-ProRule" id="PRU00339"/>
    </source>
</evidence>
<dbReference type="GO" id="GO:0030150">
    <property type="term" value="P:protein import into mitochondrial matrix"/>
    <property type="evidence" value="ECO:0007669"/>
    <property type="project" value="TreeGrafter"/>
</dbReference>
<comment type="subcellular location">
    <subcellularLocation>
        <location evidence="1">Mitochondrion outer membrane</location>
        <topology evidence="1">Single-pass membrane protein</topology>
    </subcellularLocation>
</comment>
<dbReference type="GO" id="GO:0045039">
    <property type="term" value="P:protein insertion into mitochondrial inner membrane"/>
    <property type="evidence" value="ECO:0007669"/>
    <property type="project" value="TreeGrafter"/>
</dbReference>
<evidence type="ECO:0000256" key="6">
    <source>
        <dbReference type="ARBA" id="ARBA00022989"/>
    </source>
</evidence>
<evidence type="ECO:0000256" key="3">
    <source>
        <dbReference type="ARBA" id="ARBA00022737"/>
    </source>
</evidence>